<evidence type="ECO:0000256" key="17">
    <source>
        <dbReference type="SAM" id="MobiDB-lite"/>
    </source>
</evidence>
<dbReference type="CDD" id="cd02801">
    <property type="entry name" value="DUS_like_FMN"/>
    <property type="match status" value="1"/>
</dbReference>
<keyword evidence="6" id="KW-0521">NADP</keyword>
<dbReference type="Pfam" id="PF01207">
    <property type="entry name" value="Dus"/>
    <property type="match status" value="1"/>
</dbReference>
<evidence type="ECO:0000256" key="3">
    <source>
        <dbReference type="ARBA" id="ARBA00022643"/>
    </source>
</evidence>
<dbReference type="OrthoDB" id="272303at2759"/>
<keyword evidence="7" id="KW-0560">Oxidoreductase</keyword>
<evidence type="ECO:0000313" key="19">
    <source>
        <dbReference type="EMBL" id="ODV86527.1"/>
    </source>
</evidence>
<dbReference type="Proteomes" id="UP000094801">
    <property type="component" value="Unassembled WGS sequence"/>
</dbReference>
<feature type="domain" description="DUS-like FMN-binding" evidence="18">
    <location>
        <begin position="59"/>
        <end position="362"/>
    </location>
</feature>
<comment type="catalytic activity">
    <reaction evidence="11">
        <text>5,6-dihydrouridine(17) in tRNA + NAD(+) = uridine(17) in tRNA + NADH + H(+)</text>
        <dbReference type="Rhea" id="RHEA:53372"/>
        <dbReference type="Rhea" id="RHEA-COMP:13541"/>
        <dbReference type="Rhea" id="RHEA-COMP:13542"/>
        <dbReference type="ChEBI" id="CHEBI:15378"/>
        <dbReference type="ChEBI" id="CHEBI:57540"/>
        <dbReference type="ChEBI" id="CHEBI:57945"/>
        <dbReference type="ChEBI" id="CHEBI:65315"/>
        <dbReference type="ChEBI" id="CHEBI:74443"/>
        <dbReference type="EC" id="1.3.1.88"/>
    </reaction>
    <physiologicalReaction direction="right-to-left" evidence="11">
        <dbReference type="Rhea" id="RHEA:53374"/>
    </physiologicalReaction>
</comment>
<evidence type="ECO:0000313" key="20">
    <source>
        <dbReference type="Proteomes" id="UP000094801"/>
    </source>
</evidence>
<dbReference type="InterPro" id="IPR013785">
    <property type="entry name" value="Aldolase_TIM"/>
</dbReference>
<protein>
    <recommendedName>
        <fullName evidence="10">tRNA-dihydrouridine(16/17) synthase [NAD(P)(+)]</fullName>
        <ecNumber evidence="10">1.3.1.88</ecNumber>
    </recommendedName>
</protein>
<comment type="catalytic activity">
    <reaction evidence="13">
        <text>a 5,6-dihydrouridine in mRNA + NAD(+) = a uridine in mRNA + NADH + H(+)</text>
        <dbReference type="Rhea" id="RHEA:69851"/>
        <dbReference type="Rhea" id="RHEA-COMP:14658"/>
        <dbReference type="Rhea" id="RHEA-COMP:17789"/>
        <dbReference type="ChEBI" id="CHEBI:15378"/>
        <dbReference type="ChEBI" id="CHEBI:57540"/>
        <dbReference type="ChEBI" id="CHEBI:57945"/>
        <dbReference type="ChEBI" id="CHEBI:65315"/>
        <dbReference type="ChEBI" id="CHEBI:74443"/>
    </reaction>
    <physiologicalReaction direction="right-to-left" evidence="13">
        <dbReference type="Rhea" id="RHEA:69853"/>
    </physiologicalReaction>
</comment>
<sequence>MTLDSVVDSPIVEQDKTIGNESVSVSVSATASASASVSDSGKLQGRKFYESLGKPTKIVAPMVDGSELAWRIISRKYGAELCYSPMMHSRLFATDEKYRNNFFGPQDGDIESDRPLIVQFCANDPEYLLKAAKFVEDRCDAVDINFGCPQGIAKKGHYGSFLMDDWDLVSSLISKLHNNLKIPVTAKIRVFDDWEKSLKYAKICLNAGAQFLTVHGRTRDMKGQKTGFANWELLKYLRDNLPKDTVFFSNGNILYPDDINRCISNIGCDAVMSAEGNLCNPGVFWTKTQDKDLQFPRVDKFVREYFEIAKNCKGIESKRCFKTHLFKCLKTFFNHHPEIRLKLASLHKGSTWDEIEEVVKVIEETVESIFEKTENIDELDDIKIGELESWGGSYKQVAYWRLQPHFRKVDGVEGKDVIKQSIKEVEKSAEKNLKRKASDDDDDNQLRSVDDSKKVALSTVL</sequence>
<organism evidence="19 20">
    <name type="scientific">[Candida] arabinofermentans NRRL YB-2248</name>
    <dbReference type="NCBI Taxonomy" id="983967"/>
    <lineage>
        <taxon>Eukaryota</taxon>
        <taxon>Fungi</taxon>
        <taxon>Dikarya</taxon>
        <taxon>Ascomycota</taxon>
        <taxon>Saccharomycotina</taxon>
        <taxon>Pichiomycetes</taxon>
        <taxon>Pichiales</taxon>
        <taxon>Pichiaceae</taxon>
        <taxon>Ogataea</taxon>
        <taxon>Ogataea/Candida clade</taxon>
    </lineage>
</organism>
<accession>A0A1E4T437</accession>
<evidence type="ECO:0000256" key="14">
    <source>
        <dbReference type="ARBA" id="ARBA00048934"/>
    </source>
</evidence>
<evidence type="ECO:0000256" key="2">
    <source>
        <dbReference type="ARBA" id="ARBA00022630"/>
    </source>
</evidence>
<dbReference type="PROSITE" id="PS01136">
    <property type="entry name" value="UPF0034"/>
    <property type="match status" value="1"/>
</dbReference>
<feature type="region of interest" description="Disordered" evidence="17">
    <location>
        <begin position="429"/>
        <end position="448"/>
    </location>
</feature>
<evidence type="ECO:0000256" key="11">
    <source>
        <dbReference type="ARBA" id="ARBA00047287"/>
    </source>
</evidence>
<keyword evidence="5" id="KW-0819">tRNA processing</keyword>
<dbReference type="STRING" id="983967.A0A1E4T437"/>
<evidence type="ECO:0000256" key="16">
    <source>
        <dbReference type="ARBA" id="ARBA00049467"/>
    </source>
</evidence>
<keyword evidence="8" id="KW-0520">NAD</keyword>
<keyword evidence="2" id="KW-0285">Flavoprotein</keyword>
<evidence type="ECO:0000256" key="6">
    <source>
        <dbReference type="ARBA" id="ARBA00022857"/>
    </source>
</evidence>
<evidence type="ECO:0000256" key="10">
    <source>
        <dbReference type="ARBA" id="ARBA00038890"/>
    </source>
</evidence>
<comment type="catalytic activity">
    <reaction evidence="15">
        <text>a 5,6-dihydrouridine in mRNA + NADP(+) = a uridine in mRNA + NADPH + H(+)</text>
        <dbReference type="Rhea" id="RHEA:69855"/>
        <dbReference type="Rhea" id="RHEA-COMP:14658"/>
        <dbReference type="Rhea" id="RHEA-COMP:17789"/>
        <dbReference type="ChEBI" id="CHEBI:15378"/>
        <dbReference type="ChEBI" id="CHEBI:57783"/>
        <dbReference type="ChEBI" id="CHEBI:58349"/>
        <dbReference type="ChEBI" id="CHEBI:65315"/>
        <dbReference type="ChEBI" id="CHEBI:74443"/>
    </reaction>
    <physiologicalReaction direction="right-to-left" evidence="15">
        <dbReference type="Rhea" id="RHEA:69857"/>
    </physiologicalReaction>
</comment>
<dbReference type="GO" id="GO:0050660">
    <property type="term" value="F:flavin adenine dinucleotide binding"/>
    <property type="evidence" value="ECO:0007669"/>
    <property type="project" value="InterPro"/>
</dbReference>
<dbReference type="EC" id="1.3.1.88" evidence="10"/>
<evidence type="ECO:0000256" key="15">
    <source>
        <dbReference type="ARBA" id="ARBA00049447"/>
    </source>
</evidence>
<evidence type="ECO:0000259" key="18">
    <source>
        <dbReference type="Pfam" id="PF01207"/>
    </source>
</evidence>
<dbReference type="Gene3D" id="3.20.20.70">
    <property type="entry name" value="Aldolase class I"/>
    <property type="match status" value="1"/>
</dbReference>
<dbReference type="GO" id="GO:0006397">
    <property type="term" value="P:mRNA processing"/>
    <property type="evidence" value="ECO:0007669"/>
    <property type="project" value="UniProtKB-KW"/>
</dbReference>
<dbReference type="PANTHER" id="PTHR11082">
    <property type="entry name" value="TRNA-DIHYDROURIDINE SYNTHASE"/>
    <property type="match status" value="1"/>
</dbReference>
<dbReference type="InterPro" id="IPR018517">
    <property type="entry name" value="tRNA_hU_synthase_CS"/>
</dbReference>
<comment type="catalytic activity">
    <reaction evidence="12">
        <text>5,6-dihydrouridine(16) in tRNA + NADP(+) = uridine(16) in tRNA + NADPH + H(+)</text>
        <dbReference type="Rhea" id="RHEA:53376"/>
        <dbReference type="Rhea" id="RHEA-COMP:13543"/>
        <dbReference type="Rhea" id="RHEA-COMP:13544"/>
        <dbReference type="ChEBI" id="CHEBI:15378"/>
        <dbReference type="ChEBI" id="CHEBI:57783"/>
        <dbReference type="ChEBI" id="CHEBI:58349"/>
        <dbReference type="ChEBI" id="CHEBI:65315"/>
        <dbReference type="ChEBI" id="CHEBI:74443"/>
        <dbReference type="EC" id="1.3.1.88"/>
    </reaction>
    <physiologicalReaction direction="right-to-left" evidence="12">
        <dbReference type="Rhea" id="RHEA:53378"/>
    </physiologicalReaction>
</comment>
<dbReference type="GO" id="GO:0017150">
    <property type="term" value="F:tRNA dihydrouridine synthase activity"/>
    <property type="evidence" value="ECO:0007669"/>
    <property type="project" value="InterPro"/>
</dbReference>
<evidence type="ECO:0000256" key="5">
    <source>
        <dbReference type="ARBA" id="ARBA00022694"/>
    </source>
</evidence>
<comment type="similarity">
    <text evidence="9">Belongs to the Dus family. Dus1 subfamily.</text>
</comment>
<evidence type="ECO:0000256" key="4">
    <source>
        <dbReference type="ARBA" id="ARBA00022664"/>
    </source>
</evidence>
<evidence type="ECO:0000256" key="8">
    <source>
        <dbReference type="ARBA" id="ARBA00023027"/>
    </source>
</evidence>
<keyword evidence="20" id="KW-1185">Reference proteome</keyword>
<evidence type="ECO:0000256" key="13">
    <source>
        <dbReference type="ARBA" id="ARBA00048342"/>
    </source>
</evidence>
<gene>
    <name evidence="19" type="ORF">CANARDRAFT_27718</name>
</gene>
<keyword evidence="4" id="KW-0507">mRNA processing</keyword>
<dbReference type="AlphaFoldDB" id="A0A1E4T437"/>
<evidence type="ECO:0000256" key="1">
    <source>
        <dbReference type="ARBA" id="ARBA00001917"/>
    </source>
</evidence>
<proteinExistence type="inferred from homology"/>
<dbReference type="InterPro" id="IPR035587">
    <property type="entry name" value="DUS-like_FMN-bd"/>
</dbReference>
<evidence type="ECO:0000256" key="12">
    <source>
        <dbReference type="ARBA" id="ARBA00047652"/>
    </source>
</evidence>
<comment type="cofactor">
    <cofactor evidence="1">
        <name>FMN</name>
        <dbReference type="ChEBI" id="CHEBI:58210"/>
    </cofactor>
</comment>
<evidence type="ECO:0000256" key="7">
    <source>
        <dbReference type="ARBA" id="ARBA00023002"/>
    </source>
</evidence>
<reference evidence="20" key="1">
    <citation type="submission" date="2016-04" db="EMBL/GenBank/DDBJ databases">
        <title>Comparative genomics of biotechnologically important yeasts.</title>
        <authorList>
            <consortium name="DOE Joint Genome Institute"/>
            <person name="Riley R."/>
            <person name="Haridas S."/>
            <person name="Wolfe K.H."/>
            <person name="Lopes M.R."/>
            <person name="Hittinger C.T."/>
            <person name="Goker M."/>
            <person name="Salamov A."/>
            <person name="Wisecaver J."/>
            <person name="Long T.M."/>
            <person name="Aerts A.L."/>
            <person name="Barry K."/>
            <person name="Choi C."/>
            <person name="Clum A."/>
            <person name="Coughlan A.Y."/>
            <person name="Deshpande S."/>
            <person name="Douglass A.P."/>
            <person name="Hanson S.J."/>
            <person name="Klenk H.-P."/>
            <person name="Labutti K."/>
            <person name="Lapidus A."/>
            <person name="Lindquist E."/>
            <person name="Lipzen A."/>
            <person name="Meier-Kolthoff J.P."/>
            <person name="Ohm R.A."/>
            <person name="Otillar R.P."/>
            <person name="Pangilinan J."/>
            <person name="Peng Y."/>
            <person name="Rokas A."/>
            <person name="Rosa C.A."/>
            <person name="Scheuner C."/>
            <person name="Sibirny A.A."/>
            <person name="Slot J.C."/>
            <person name="Stielow J.B."/>
            <person name="Sun H."/>
            <person name="Kurtzman C.P."/>
            <person name="Blackwell M."/>
            <person name="Grigoriev I.V."/>
            <person name="Jeffries T.W."/>
        </authorList>
    </citation>
    <scope>NUCLEOTIDE SEQUENCE [LARGE SCALE GENOMIC DNA]</scope>
    <source>
        <strain evidence="20">NRRL YB-2248</strain>
    </source>
</reference>
<keyword evidence="3" id="KW-0288">FMN</keyword>
<comment type="catalytic activity">
    <reaction evidence="14">
        <text>5,6-dihydrouridine(16) in tRNA + NAD(+) = uridine(16) in tRNA + NADH + H(+)</text>
        <dbReference type="Rhea" id="RHEA:53380"/>
        <dbReference type="Rhea" id="RHEA-COMP:13543"/>
        <dbReference type="Rhea" id="RHEA-COMP:13544"/>
        <dbReference type="ChEBI" id="CHEBI:15378"/>
        <dbReference type="ChEBI" id="CHEBI:57540"/>
        <dbReference type="ChEBI" id="CHEBI:57945"/>
        <dbReference type="ChEBI" id="CHEBI:65315"/>
        <dbReference type="ChEBI" id="CHEBI:74443"/>
        <dbReference type="EC" id="1.3.1.88"/>
    </reaction>
    <physiologicalReaction direction="right-to-left" evidence="14">
        <dbReference type="Rhea" id="RHEA:53382"/>
    </physiologicalReaction>
</comment>
<evidence type="ECO:0000256" key="9">
    <source>
        <dbReference type="ARBA" id="ARBA00038313"/>
    </source>
</evidence>
<dbReference type="PANTHER" id="PTHR11082:SF5">
    <property type="entry name" value="TRNA-DIHYDROURIDINE(16_17) SYNTHASE [NAD(P)(+)]-LIKE"/>
    <property type="match status" value="1"/>
</dbReference>
<comment type="catalytic activity">
    <reaction evidence="16">
        <text>5,6-dihydrouridine(17) in tRNA + NADP(+) = uridine(17) in tRNA + NADPH + H(+)</text>
        <dbReference type="Rhea" id="RHEA:53368"/>
        <dbReference type="Rhea" id="RHEA-COMP:13541"/>
        <dbReference type="Rhea" id="RHEA-COMP:13542"/>
        <dbReference type="ChEBI" id="CHEBI:15378"/>
        <dbReference type="ChEBI" id="CHEBI:57783"/>
        <dbReference type="ChEBI" id="CHEBI:58349"/>
        <dbReference type="ChEBI" id="CHEBI:65315"/>
        <dbReference type="ChEBI" id="CHEBI:74443"/>
        <dbReference type="EC" id="1.3.1.88"/>
    </reaction>
    <physiologicalReaction direction="right-to-left" evidence="16">
        <dbReference type="Rhea" id="RHEA:53370"/>
    </physiologicalReaction>
</comment>
<name>A0A1E4T437_9ASCO</name>
<dbReference type="EMBL" id="KV453850">
    <property type="protein sequence ID" value="ODV86527.1"/>
    <property type="molecule type" value="Genomic_DNA"/>
</dbReference>
<dbReference type="SUPFAM" id="SSF51395">
    <property type="entry name" value="FMN-linked oxidoreductases"/>
    <property type="match status" value="1"/>
</dbReference>